<dbReference type="EMBL" id="BAABEY010000024">
    <property type="protein sequence ID" value="GAA4440767.1"/>
    <property type="molecule type" value="Genomic_DNA"/>
</dbReference>
<proteinExistence type="predicted"/>
<keyword evidence="3" id="KW-1185">Reference proteome</keyword>
<comment type="caution">
    <text evidence="2">The sequence shown here is derived from an EMBL/GenBank/DDBJ whole genome shotgun (WGS) entry which is preliminary data.</text>
</comment>
<name>A0ABP8LZ67_9BACT</name>
<evidence type="ECO:0000313" key="2">
    <source>
        <dbReference type="EMBL" id="GAA4440767.1"/>
    </source>
</evidence>
<evidence type="ECO:0000259" key="1">
    <source>
        <dbReference type="Pfam" id="PF12867"/>
    </source>
</evidence>
<dbReference type="SUPFAM" id="SSF109854">
    <property type="entry name" value="DinB/YfiT-like putative metalloenzymes"/>
    <property type="match status" value="1"/>
</dbReference>
<dbReference type="Gene3D" id="1.20.120.450">
    <property type="entry name" value="dinb family like domain"/>
    <property type="match status" value="1"/>
</dbReference>
<gene>
    <name evidence="2" type="ORF">GCM10023091_24880</name>
</gene>
<evidence type="ECO:0000313" key="3">
    <source>
        <dbReference type="Proteomes" id="UP001501508"/>
    </source>
</evidence>
<protein>
    <submittedName>
        <fullName evidence="2">DinB family protein</fullName>
    </submittedName>
</protein>
<feature type="domain" description="DinB-like" evidence="1">
    <location>
        <begin position="50"/>
        <end position="163"/>
    </location>
</feature>
<dbReference type="Proteomes" id="UP001501508">
    <property type="component" value="Unassembled WGS sequence"/>
</dbReference>
<dbReference type="InterPro" id="IPR034660">
    <property type="entry name" value="DinB/YfiT-like"/>
</dbReference>
<reference evidence="3" key="1">
    <citation type="journal article" date="2019" name="Int. J. Syst. Evol. Microbiol.">
        <title>The Global Catalogue of Microorganisms (GCM) 10K type strain sequencing project: providing services to taxonomists for standard genome sequencing and annotation.</title>
        <authorList>
            <consortium name="The Broad Institute Genomics Platform"/>
            <consortium name="The Broad Institute Genome Sequencing Center for Infectious Disease"/>
            <person name="Wu L."/>
            <person name="Ma J."/>
        </authorList>
    </citation>
    <scope>NUCLEOTIDE SEQUENCE [LARGE SCALE GENOMIC DNA]</scope>
    <source>
        <strain evidence="3">JCM 31920</strain>
    </source>
</reference>
<accession>A0ABP8LZ67</accession>
<dbReference type="RefSeq" id="WP_345029602.1">
    <property type="nucleotide sequence ID" value="NZ_BAABEY010000024.1"/>
</dbReference>
<sequence length="193" mass="21742">MHQRTSEITPHPEYFDRYILLVDDFTLGEALLRTAGTFSAMAEELKRIGDRVYAPGKWTAREVLQHCVDTERILAYRALRFSRNDRTPLAGFDENLFGRNTTAGSRTVDSLLQEFSLVRQSTIILFESFDNNMMARTGVCDHKTLSVLALGFAIAGHAVHHSAILREKYVLNQDGYLATPHFPVGNTIPPESN</sequence>
<dbReference type="InterPro" id="IPR024775">
    <property type="entry name" value="DinB-like"/>
</dbReference>
<organism evidence="2 3">
    <name type="scientific">Ravibacter arvi</name>
    <dbReference type="NCBI Taxonomy" id="2051041"/>
    <lineage>
        <taxon>Bacteria</taxon>
        <taxon>Pseudomonadati</taxon>
        <taxon>Bacteroidota</taxon>
        <taxon>Cytophagia</taxon>
        <taxon>Cytophagales</taxon>
        <taxon>Spirosomataceae</taxon>
        <taxon>Ravibacter</taxon>
    </lineage>
</organism>
<dbReference type="Pfam" id="PF12867">
    <property type="entry name" value="DinB_2"/>
    <property type="match status" value="1"/>
</dbReference>